<dbReference type="AlphaFoldDB" id="E1RGV0"/>
<accession>E1RGV0</accession>
<keyword evidence="1" id="KW-1133">Transmembrane helix</keyword>
<dbReference type="Proteomes" id="UP000006565">
    <property type="component" value="Chromosome"/>
</dbReference>
<keyword evidence="1" id="KW-0812">Transmembrane</keyword>
<gene>
    <name evidence="2" type="ordered locus">Mpet_2736</name>
</gene>
<evidence type="ECO:0000313" key="3">
    <source>
        <dbReference type="Proteomes" id="UP000006565"/>
    </source>
</evidence>
<protein>
    <submittedName>
        <fullName evidence="2">Uncharacterized protein</fullName>
    </submittedName>
</protein>
<dbReference type="HOGENOM" id="CLU_932599_0_0_2"/>
<feature type="transmembrane region" description="Helical" evidence="1">
    <location>
        <begin position="286"/>
        <end position="305"/>
    </location>
</feature>
<dbReference type="eggNOG" id="arCOG11546">
    <property type="taxonomic scope" value="Archaea"/>
</dbReference>
<reference evidence="2 3" key="1">
    <citation type="journal article" date="2010" name="Stand. Genomic Sci.">
        <title>Complete genome sequence of Methanoplanus petrolearius type strain (SEBR 4847).</title>
        <authorList>
            <person name="Brambilla E."/>
            <person name="Djao O.D."/>
            <person name="Daligault H."/>
            <person name="Lapidus A."/>
            <person name="Lucas S."/>
            <person name="Hammon N."/>
            <person name="Nolan M."/>
            <person name="Tice H."/>
            <person name="Cheng J.F."/>
            <person name="Han C."/>
            <person name="Tapia R."/>
            <person name="Goodwin L."/>
            <person name="Pitluck S."/>
            <person name="Liolios K."/>
            <person name="Ivanova N."/>
            <person name="Mavromatis K."/>
            <person name="Mikhailova N."/>
            <person name="Pati A."/>
            <person name="Chen A."/>
            <person name="Palaniappan K."/>
            <person name="Land M."/>
            <person name="Hauser L."/>
            <person name="Chang Y.J."/>
            <person name="Jeffries C.D."/>
            <person name="Rohde M."/>
            <person name="Spring S."/>
            <person name="Sikorski J."/>
            <person name="Goker M."/>
            <person name="Woyke T."/>
            <person name="Bristow J."/>
            <person name="Eisen J.A."/>
            <person name="Markowitz V."/>
            <person name="Hugenholtz P."/>
            <person name="Kyrpides N.C."/>
            <person name="Klenk H.P."/>
        </authorList>
    </citation>
    <scope>NUCLEOTIDE SEQUENCE [LARGE SCALE GENOMIC DNA]</scope>
    <source>
        <strain evidence="3">DSM 11571 / OCM 486 / SEBR 4847</strain>
    </source>
</reference>
<evidence type="ECO:0000313" key="2">
    <source>
        <dbReference type="EMBL" id="ADN37479.1"/>
    </source>
</evidence>
<evidence type="ECO:0000256" key="1">
    <source>
        <dbReference type="SAM" id="Phobius"/>
    </source>
</evidence>
<dbReference type="OrthoDB" id="118053at2157"/>
<dbReference type="RefSeq" id="WP_013330652.1">
    <property type="nucleotide sequence ID" value="NC_014507.1"/>
</dbReference>
<dbReference type="GeneID" id="9745231"/>
<dbReference type="KEGG" id="mpi:Mpet_2736"/>
<keyword evidence="1" id="KW-0472">Membrane</keyword>
<dbReference type="EMBL" id="CP002117">
    <property type="protein sequence ID" value="ADN37479.1"/>
    <property type="molecule type" value="Genomic_DNA"/>
</dbReference>
<name>E1RGV0_METP4</name>
<dbReference type="STRING" id="679926.Mpet_2736"/>
<proteinExistence type="predicted"/>
<organism evidence="2 3">
    <name type="scientific">Methanolacinia petrolearia (strain DSM 11571 / OCM 486 / SEBR 4847)</name>
    <name type="common">Methanoplanus petrolearius</name>
    <dbReference type="NCBI Taxonomy" id="679926"/>
    <lineage>
        <taxon>Archaea</taxon>
        <taxon>Methanobacteriati</taxon>
        <taxon>Methanobacteriota</taxon>
        <taxon>Stenosarchaea group</taxon>
        <taxon>Methanomicrobia</taxon>
        <taxon>Methanomicrobiales</taxon>
        <taxon>Methanomicrobiaceae</taxon>
        <taxon>Methanolacinia</taxon>
    </lineage>
</organism>
<sequence precursor="true">MKNIRMTLIAALIVVFAVVICSPASAVLLEEKYMGSISKLEPSYDRIIVNVASVYEGGEWITYGKSSLKNNFVTGTTSNPSVFKDLSQGDSVEVTIMGGPGGEWITIGKIGSTGLTTKPIIACYGDPTRLVSPFYKNYEISYIAESDCELCEGTICEASGASVTVKRDGLEVESADMYPGTTHVFGWDNATLQYIPLITFVSGEGESSQCSSSDVIMAGPQAVSDFTIYITQRSTIILNEVETLETEGLTEEPTSMVTAVTTPATTVQTDYQTPASTTAATPATPGFTTVCAFSAIFGVFCLVSARLRR</sequence>
<keyword evidence="3" id="KW-1185">Reference proteome</keyword>